<protein>
    <submittedName>
        <fullName evidence="2">Sporulation protein YqfD</fullName>
    </submittedName>
</protein>
<organism evidence="2 3">
    <name type="scientific">Dorea ammoniilytica</name>
    <dbReference type="NCBI Taxonomy" id="2981788"/>
    <lineage>
        <taxon>Bacteria</taxon>
        <taxon>Bacillati</taxon>
        <taxon>Bacillota</taxon>
        <taxon>Clostridia</taxon>
        <taxon>Lachnospirales</taxon>
        <taxon>Lachnospiraceae</taxon>
        <taxon>Dorea</taxon>
    </lineage>
</organism>
<reference evidence="2 3" key="1">
    <citation type="journal article" date="2021" name="ISME Commun">
        <title>Automated analysis of genomic sequences facilitates high-throughput and comprehensive description of bacteria.</title>
        <authorList>
            <person name="Hitch T.C.A."/>
        </authorList>
    </citation>
    <scope>NUCLEOTIDE SEQUENCE [LARGE SCALE GENOMIC DNA]</scope>
    <source>
        <strain evidence="2 3">Sanger_02</strain>
    </source>
</reference>
<keyword evidence="1" id="KW-1133">Transmembrane helix</keyword>
<sequence length="411" mass="46885">MIEKVIGYFRGSLRIRISGFSPERFLNACMHRNIYIWNIQPVQDFYEMNISISDFRMLKPILKKTGVRAVIIKRYGFPFFLFQHRKRKVLFGGAVCAAGFIYLMSLFIWEIDITGNRRYTDEALEEFLADYKIRPGILISSVDCTDIATLLRKSHDRIIWVSVSVDGSTLNVRVRENEDSGDEGTDYAVMQQDGNDLVAERSGIIESMIVRKGIPLVKKGDTVEKGQILVSGAVPVVGDDGETIGYQYQKADADIRARTILEYEDTENVQYPEKVYYDFQQAEPYLQIGNLYLNSGKSDKISDQAEIYTLEKNFSLGEHFSIPVRIGSRIGRYYYIEQKKHTGKGLQKILSMNYQHFTETLGKKRVEIISNDVKIYTGRVCARAFGQLTVITDIAVPQPISIMEDNTDGDD</sequence>
<proteinExistence type="predicted"/>
<keyword evidence="1" id="KW-0472">Membrane</keyword>
<dbReference type="InterPro" id="IPR010690">
    <property type="entry name" value="YqfD"/>
</dbReference>
<dbReference type="Pfam" id="PF06898">
    <property type="entry name" value="YqfD"/>
    <property type="match status" value="1"/>
</dbReference>
<keyword evidence="1" id="KW-0812">Transmembrane</keyword>
<feature type="transmembrane region" description="Helical" evidence="1">
    <location>
        <begin position="89"/>
        <end position="109"/>
    </location>
</feature>
<evidence type="ECO:0000256" key="1">
    <source>
        <dbReference type="SAM" id="Phobius"/>
    </source>
</evidence>
<name>A0ABT2S338_9FIRM</name>
<gene>
    <name evidence="2" type="ORF">OCV65_01780</name>
</gene>
<keyword evidence="3" id="KW-1185">Reference proteome</keyword>
<dbReference type="EMBL" id="JAOQJV010000001">
    <property type="protein sequence ID" value="MCU6698976.1"/>
    <property type="molecule type" value="Genomic_DNA"/>
</dbReference>
<dbReference type="Proteomes" id="UP001207605">
    <property type="component" value="Unassembled WGS sequence"/>
</dbReference>
<accession>A0ABT2S338</accession>
<evidence type="ECO:0000313" key="3">
    <source>
        <dbReference type="Proteomes" id="UP001207605"/>
    </source>
</evidence>
<comment type="caution">
    <text evidence="2">The sequence shown here is derived from an EMBL/GenBank/DDBJ whole genome shotgun (WGS) entry which is preliminary data.</text>
</comment>
<evidence type="ECO:0000313" key="2">
    <source>
        <dbReference type="EMBL" id="MCU6698976.1"/>
    </source>
</evidence>